<name>A0ACB8V5B5_9EURO</name>
<proteinExistence type="predicted"/>
<sequence length="362" mass="39960">MKFALAAATLGFLGTVSASAIPNEPNARVPAVDKINVNGDSRIQVRTASLNGQTYSYWDASSVGPSKGTIFMLHGFPGLAASWRYQVPALIQLGFRVIVPDLMGYGKTNAPEFSAPLYSYKRASDDMASLVRQLGLSKVIVVGHDLGGVAAYRVAQYHTNLISHIAVVGTPFTAASPTYATLEQLVQKLSFFGYQISFRDLVPAKHIKTKDDMRRFLDAVYGGKTPDGKTALDPTKGVLYELLPQIQKSPLFTPEELEFFVNEYMRHGITPPLGWYRTRRQNYEDELSLVGKGISQPTLFIAANQDPVLKPILSRGMERSIPKLTRRAVDTEHFAMEQKPNEVNAILREWLQGVVLGGKDKL</sequence>
<evidence type="ECO:0000313" key="1">
    <source>
        <dbReference type="EMBL" id="KAI2393207.1"/>
    </source>
</evidence>
<reference evidence="1" key="1">
    <citation type="journal article" date="2022" name="bioRxiv">
        <title>Population genetic analysis of Ophidiomyces ophidiicola, the causative agent of snake fungal disease, indicates recent introductions to the USA.</title>
        <authorList>
            <person name="Ladner J.T."/>
            <person name="Palmer J.M."/>
            <person name="Ettinger C.L."/>
            <person name="Stajich J.E."/>
            <person name="Farrell T.M."/>
            <person name="Glorioso B.M."/>
            <person name="Lawson B."/>
            <person name="Price S.J."/>
            <person name="Stengle A.G."/>
            <person name="Grear D.A."/>
            <person name="Lorch J.M."/>
        </authorList>
    </citation>
    <scope>NUCLEOTIDE SEQUENCE</scope>
    <source>
        <strain evidence="1">NWHC 24266-5</strain>
    </source>
</reference>
<comment type="caution">
    <text evidence="1">The sequence shown here is derived from an EMBL/GenBank/DDBJ whole genome shotgun (WGS) entry which is preliminary data.</text>
</comment>
<accession>A0ACB8V5B5</accession>
<protein>
    <submittedName>
        <fullName evidence="1">Uncharacterized protein</fullName>
    </submittedName>
</protein>
<gene>
    <name evidence="1" type="ORF">LOY88_000267</name>
</gene>
<organism evidence="1">
    <name type="scientific">Ophidiomyces ophidiicola</name>
    <dbReference type="NCBI Taxonomy" id="1387563"/>
    <lineage>
        <taxon>Eukaryota</taxon>
        <taxon>Fungi</taxon>
        <taxon>Dikarya</taxon>
        <taxon>Ascomycota</taxon>
        <taxon>Pezizomycotina</taxon>
        <taxon>Eurotiomycetes</taxon>
        <taxon>Eurotiomycetidae</taxon>
        <taxon>Onygenales</taxon>
        <taxon>Onygenaceae</taxon>
        <taxon>Ophidiomyces</taxon>
    </lineage>
</organism>
<dbReference type="EMBL" id="JALBCA010000003">
    <property type="protein sequence ID" value="KAI2393207.1"/>
    <property type="molecule type" value="Genomic_DNA"/>
</dbReference>